<accession>A0ABV9XAI7</accession>
<sequence length="564" mass="58370">MTDNAPPVPGPLVTGAEIARLAGVTRAAVSNWRRRHGDFPAPVGGGAGTPLFALDEVRAWLGARRKDEDLPAGERLWQALRAAYGDRVLEGLRDVARHLAAAHGPDDGGPAGPPGGDDAGAGRGADPRAAVFALASGPARHGSAAAVVDDLVVRHLAAARRAGADQGAPARLVRAVVRFAAPLPAAGTILDPACGTGGLLLALGAGAEGARCVGQDADPVAAELAALRARLAGLPGAAVACGDSLRDDRWPGLPADLVVCDPPAATPDWGREELLLDARWELGVPSRAEGELAWLQHCYAHTAPGGRAVLVMPPSVAYRKAGRRIRAALVRRGLLTEVIALPAGTAATHSLPVHLWILRRPTGPGDGAPAVRMTDLTGADPDGPLDPRPGQTAEVPPVDLLDDTVDLTPGHHVRASHRTDPAEYRAVRARLEDALHGLTALLPALVPGPGGTPDATLDLAGLARAGLVDLRGPDGPASTGDLLDTDFLRGFLACADRTSGSTRTARVPRMDLPEQRRYGAAFRAVREFEDRIRDVAELGARAARLAREGLADGTLTPPPEHPVT</sequence>
<feature type="domain" description="DNA methylase adenine-specific" evidence="2">
    <location>
        <begin position="168"/>
        <end position="361"/>
    </location>
</feature>
<dbReference type="EMBL" id="JBHSJD010000002">
    <property type="protein sequence ID" value="MFC5021171.1"/>
    <property type="molecule type" value="Genomic_DNA"/>
</dbReference>
<dbReference type="PANTHER" id="PTHR42998">
    <property type="entry name" value="TYPE I RESTRICTION ENZYME HINDVIIP M PROTEIN-RELATED"/>
    <property type="match status" value="1"/>
</dbReference>
<dbReference type="PRINTS" id="PR00507">
    <property type="entry name" value="N12N6MTFRASE"/>
</dbReference>
<evidence type="ECO:0000313" key="4">
    <source>
        <dbReference type="Proteomes" id="UP001595829"/>
    </source>
</evidence>
<feature type="region of interest" description="Disordered" evidence="1">
    <location>
        <begin position="101"/>
        <end position="123"/>
    </location>
</feature>
<evidence type="ECO:0000256" key="1">
    <source>
        <dbReference type="SAM" id="MobiDB-lite"/>
    </source>
</evidence>
<dbReference type="GO" id="GO:0032259">
    <property type="term" value="P:methylation"/>
    <property type="evidence" value="ECO:0007669"/>
    <property type="project" value="UniProtKB-KW"/>
</dbReference>
<dbReference type="GO" id="GO:0008168">
    <property type="term" value="F:methyltransferase activity"/>
    <property type="evidence" value="ECO:0007669"/>
    <property type="project" value="UniProtKB-KW"/>
</dbReference>
<organism evidence="3 4">
    <name type="scientific">Streptomyces coeruleoprunus</name>
    <dbReference type="NCBI Taxonomy" id="285563"/>
    <lineage>
        <taxon>Bacteria</taxon>
        <taxon>Bacillati</taxon>
        <taxon>Actinomycetota</taxon>
        <taxon>Actinomycetes</taxon>
        <taxon>Kitasatosporales</taxon>
        <taxon>Streptomycetaceae</taxon>
        <taxon>Streptomyces</taxon>
    </lineage>
</organism>
<gene>
    <name evidence="3" type="ORF">ACFPM3_03270</name>
</gene>
<keyword evidence="3" id="KW-0808">Transferase</keyword>
<dbReference type="Gene3D" id="1.10.10.10">
    <property type="entry name" value="Winged helix-like DNA-binding domain superfamily/Winged helix DNA-binding domain"/>
    <property type="match status" value="1"/>
</dbReference>
<dbReference type="InterPro" id="IPR036388">
    <property type="entry name" value="WH-like_DNA-bd_sf"/>
</dbReference>
<dbReference type="RefSeq" id="WP_345693157.1">
    <property type="nucleotide sequence ID" value="NZ_BAABIT010000001.1"/>
</dbReference>
<dbReference type="Pfam" id="PF02384">
    <property type="entry name" value="N6_Mtase"/>
    <property type="match status" value="1"/>
</dbReference>
<dbReference type="InterPro" id="IPR029063">
    <property type="entry name" value="SAM-dependent_MTases_sf"/>
</dbReference>
<proteinExistence type="predicted"/>
<dbReference type="InterPro" id="IPR003356">
    <property type="entry name" value="DNA_methylase_A-5"/>
</dbReference>
<protein>
    <submittedName>
        <fullName evidence="3">N-6 DNA methylase</fullName>
    </submittedName>
</protein>
<dbReference type="Proteomes" id="UP001595829">
    <property type="component" value="Unassembled WGS sequence"/>
</dbReference>
<keyword evidence="4" id="KW-1185">Reference proteome</keyword>
<dbReference type="Gene3D" id="3.40.50.150">
    <property type="entry name" value="Vaccinia Virus protein VP39"/>
    <property type="match status" value="1"/>
</dbReference>
<reference evidence="4" key="1">
    <citation type="journal article" date="2019" name="Int. J. Syst. Evol. Microbiol.">
        <title>The Global Catalogue of Microorganisms (GCM) 10K type strain sequencing project: providing services to taxonomists for standard genome sequencing and annotation.</title>
        <authorList>
            <consortium name="The Broad Institute Genomics Platform"/>
            <consortium name="The Broad Institute Genome Sequencing Center for Infectious Disease"/>
            <person name="Wu L."/>
            <person name="Ma J."/>
        </authorList>
    </citation>
    <scope>NUCLEOTIDE SEQUENCE [LARGE SCALE GENOMIC DNA]</scope>
    <source>
        <strain evidence="4">CGMCC 4.1648</strain>
    </source>
</reference>
<evidence type="ECO:0000313" key="3">
    <source>
        <dbReference type="EMBL" id="MFC5021171.1"/>
    </source>
</evidence>
<comment type="caution">
    <text evidence="3">The sequence shown here is derived from an EMBL/GenBank/DDBJ whole genome shotgun (WGS) entry which is preliminary data.</text>
</comment>
<evidence type="ECO:0000259" key="2">
    <source>
        <dbReference type="Pfam" id="PF02384"/>
    </source>
</evidence>
<dbReference type="PANTHER" id="PTHR42998:SF1">
    <property type="entry name" value="TYPE I RESTRICTION ENZYME HINDI METHYLASE SUBUNIT"/>
    <property type="match status" value="1"/>
</dbReference>
<feature type="compositionally biased region" description="Gly residues" evidence="1">
    <location>
        <begin position="107"/>
        <end position="123"/>
    </location>
</feature>
<keyword evidence="3" id="KW-0489">Methyltransferase</keyword>
<dbReference type="SUPFAM" id="SSF53335">
    <property type="entry name" value="S-adenosyl-L-methionine-dependent methyltransferases"/>
    <property type="match status" value="1"/>
</dbReference>
<dbReference type="InterPro" id="IPR052916">
    <property type="entry name" value="Type-I_RE_MTase_Subunit"/>
</dbReference>
<name>A0ABV9XAI7_9ACTN</name>